<protein>
    <submittedName>
        <fullName evidence="1">Uncharacterized protein</fullName>
    </submittedName>
</protein>
<evidence type="ECO:0000313" key="1">
    <source>
        <dbReference type="EMBL" id="VTR38320.1"/>
    </source>
</evidence>
<reference evidence="1 2" key="1">
    <citation type="submission" date="2019-05" db="EMBL/GenBank/DDBJ databases">
        <authorList>
            <consortium name="Pathogen Informatics"/>
        </authorList>
    </citation>
    <scope>NUCLEOTIDE SEQUENCE [LARGE SCALE GENOMIC DNA]</scope>
    <source>
        <strain evidence="1 2">NCTC11429</strain>
    </source>
</reference>
<gene>
    <name evidence="1" type="ORF">NCTC11429_02015</name>
</gene>
<sequence>MKQFQRQEHIFCQQKSLENKEGFKLKPSDMSLCCLHDMNKRPSAASMAQQMSENNLHHCVNPPPLIDTVSPPFFSVVGSC</sequence>
<dbReference type="Proteomes" id="UP000308196">
    <property type="component" value="Chromosome"/>
</dbReference>
<proteinExistence type="predicted"/>
<evidence type="ECO:0000313" key="2">
    <source>
        <dbReference type="Proteomes" id="UP000308196"/>
    </source>
</evidence>
<dbReference type="AlphaFoldDB" id="A0A4U9UWD7"/>
<dbReference type="EMBL" id="LR590484">
    <property type="protein sequence ID" value="VTR38320.1"/>
    <property type="molecule type" value="Genomic_DNA"/>
</dbReference>
<dbReference type="KEGG" id="stha:NCTC11429_02015"/>
<organism evidence="1 2">
    <name type="scientific">Sphingobacterium thalpophilum</name>
    <dbReference type="NCBI Taxonomy" id="259"/>
    <lineage>
        <taxon>Bacteria</taxon>
        <taxon>Pseudomonadati</taxon>
        <taxon>Bacteroidota</taxon>
        <taxon>Sphingobacteriia</taxon>
        <taxon>Sphingobacteriales</taxon>
        <taxon>Sphingobacteriaceae</taxon>
        <taxon>Sphingobacterium</taxon>
    </lineage>
</organism>
<accession>A0A4U9UWD7</accession>
<name>A0A4U9UWD7_9SPHI</name>